<name>A0A3L7J1S7_9MICO</name>
<dbReference type="EMBL" id="RCWJ01000002">
    <property type="protein sequence ID" value="RLQ84457.1"/>
    <property type="molecule type" value="Genomic_DNA"/>
</dbReference>
<dbReference type="SMART" id="SM00829">
    <property type="entry name" value="PKS_ER"/>
    <property type="match status" value="1"/>
</dbReference>
<dbReference type="PANTHER" id="PTHR43401">
    <property type="entry name" value="L-THREONINE 3-DEHYDROGENASE"/>
    <property type="match status" value="1"/>
</dbReference>
<keyword evidence="3 5" id="KW-0862">Zinc</keyword>
<dbReference type="Gene3D" id="3.90.180.10">
    <property type="entry name" value="Medium-chain alcohol dehydrogenases, catalytic domain"/>
    <property type="match status" value="2"/>
</dbReference>
<dbReference type="OrthoDB" id="3567264at2"/>
<dbReference type="SUPFAM" id="SSF50129">
    <property type="entry name" value="GroES-like"/>
    <property type="match status" value="1"/>
</dbReference>
<dbReference type="InterPro" id="IPR050129">
    <property type="entry name" value="Zn_alcohol_dh"/>
</dbReference>
<keyword evidence="4" id="KW-0560">Oxidoreductase</keyword>
<reference evidence="7 8" key="1">
    <citation type="submission" date="2018-10" db="EMBL/GenBank/DDBJ databases">
        <authorList>
            <person name="Li J."/>
        </authorList>
    </citation>
    <scope>NUCLEOTIDE SEQUENCE [LARGE SCALE GENOMIC DNA]</scope>
    <source>
        <strain evidence="7 8">ZD1-4</strain>
    </source>
</reference>
<evidence type="ECO:0000313" key="7">
    <source>
        <dbReference type="EMBL" id="RLQ84457.1"/>
    </source>
</evidence>
<dbReference type="CDD" id="cd08254">
    <property type="entry name" value="hydroxyacyl_CoA_DH"/>
    <property type="match status" value="1"/>
</dbReference>
<keyword evidence="2 5" id="KW-0479">Metal-binding</keyword>
<evidence type="ECO:0000256" key="2">
    <source>
        <dbReference type="ARBA" id="ARBA00022723"/>
    </source>
</evidence>
<dbReference type="RefSeq" id="WP_121659497.1">
    <property type="nucleotide sequence ID" value="NZ_BMEK01000002.1"/>
</dbReference>
<feature type="domain" description="Enoyl reductase (ER)" evidence="6">
    <location>
        <begin position="8"/>
        <end position="312"/>
    </location>
</feature>
<dbReference type="PROSITE" id="PS00059">
    <property type="entry name" value="ADH_ZINC"/>
    <property type="match status" value="1"/>
</dbReference>
<dbReference type="SUPFAM" id="SSF51735">
    <property type="entry name" value="NAD(P)-binding Rossmann-fold domains"/>
    <property type="match status" value="1"/>
</dbReference>
<comment type="similarity">
    <text evidence="5">Belongs to the zinc-containing alcohol dehydrogenase family.</text>
</comment>
<dbReference type="GO" id="GO:0008270">
    <property type="term" value="F:zinc ion binding"/>
    <property type="evidence" value="ECO:0007669"/>
    <property type="project" value="InterPro"/>
</dbReference>
<dbReference type="AlphaFoldDB" id="A0A3L7J1S7"/>
<gene>
    <name evidence="7" type="ORF">D9V28_09730</name>
</gene>
<dbReference type="Pfam" id="PF00107">
    <property type="entry name" value="ADH_zinc_N"/>
    <property type="match status" value="1"/>
</dbReference>
<sequence>MQAWQFTNTHEPLVLAEVPEPSAEAGQVVVDVKAAGLCHSDVGLMEDEGWLALLAKTPITIGHEVAGVVSAVGDGVTDWKVGDRVGICPTTELGAPGYAFDGGFAAQTVIGQEALVRIPDSVSFAYGAAGTDAGMTSHHAVIANGQVTKGTKLGIIGFGGLGQIGARVAVLAGADVYVAEVNEKVWQNARDAGVIDVRGSIKDFADIGLDVIVDFAGFGVTTADAIETVRAGGRVVQVGMGRLEATINTRVLITNNVTLVGSVGGTKDDVQGVYDYLATGELNPTITEIGFDEIAEGIDRLAKGEVVGRLVARVGE</sequence>
<evidence type="ECO:0000259" key="6">
    <source>
        <dbReference type="SMART" id="SM00829"/>
    </source>
</evidence>
<organism evidence="7 8">
    <name type="scientific">Mycetocola zhadangensis</name>
    <dbReference type="NCBI Taxonomy" id="1164595"/>
    <lineage>
        <taxon>Bacteria</taxon>
        <taxon>Bacillati</taxon>
        <taxon>Actinomycetota</taxon>
        <taxon>Actinomycetes</taxon>
        <taxon>Micrococcales</taxon>
        <taxon>Microbacteriaceae</taxon>
        <taxon>Mycetocola</taxon>
    </lineage>
</organism>
<dbReference type="Proteomes" id="UP000282460">
    <property type="component" value="Unassembled WGS sequence"/>
</dbReference>
<dbReference type="InterPro" id="IPR002328">
    <property type="entry name" value="ADH_Zn_CS"/>
</dbReference>
<dbReference type="Gene3D" id="3.40.50.720">
    <property type="entry name" value="NAD(P)-binding Rossmann-like Domain"/>
    <property type="match status" value="1"/>
</dbReference>
<comment type="cofactor">
    <cofactor evidence="1 5">
        <name>Zn(2+)</name>
        <dbReference type="ChEBI" id="CHEBI:29105"/>
    </cofactor>
</comment>
<evidence type="ECO:0000256" key="5">
    <source>
        <dbReference type="RuleBase" id="RU361277"/>
    </source>
</evidence>
<evidence type="ECO:0000313" key="8">
    <source>
        <dbReference type="Proteomes" id="UP000282460"/>
    </source>
</evidence>
<dbReference type="InterPro" id="IPR020843">
    <property type="entry name" value="ER"/>
</dbReference>
<comment type="caution">
    <text evidence="7">The sequence shown here is derived from an EMBL/GenBank/DDBJ whole genome shotgun (WGS) entry which is preliminary data.</text>
</comment>
<protein>
    <submittedName>
        <fullName evidence="7">Alcohol dehydrogenase</fullName>
    </submittedName>
</protein>
<evidence type="ECO:0000256" key="1">
    <source>
        <dbReference type="ARBA" id="ARBA00001947"/>
    </source>
</evidence>
<evidence type="ECO:0000256" key="4">
    <source>
        <dbReference type="ARBA" id="ARBA00023002"/>
    </source>
</evidence>
<dbReference type="PANTHER" id="PTHR43401:SF5">
    <property type="entry name" value="ALCOHOL DEHYDROGENASE-RELATED"/>
    <property type="match status" value="1"/>
</dbReference>
<dbReference type="InterPro" id="IPR013154">
    <property type="entry name" value="ADH-like_N"/>
</dbReference>
<dbReference type="InterPro" id="IPR036291">
    <property type="entry name" value="NAD(P)-bd_dom_sf"/>
</dbReference>
<evidence type="ECO:0000256" key="3">
    <source>
        <dbReference type="ARBA" id="ARBA00022833"/>
    </source>
</evidence>
<accession>A0A3L7J1S7</accession>
<proteinExistence type="inferred from homology"/>
<dbReference type="GO" id="GO:0016491">
    <property type="term" value="F:oxidoreductase activity"/>
    <property type="evidence" value="ECO:0007669"/>
    <property type="project" value="UniProtKB-KW"/>
</dbReference>
<dbReference type="InterPro" id="IPR011032">
    <property type="entry name" value="GroES-like_sf"/>
</dbReference>
<keyword evidence="8" id="KW-1185">Reference proteome</keyword>
<dbReference type="InterPro" id="IPR013149">
    <property type="entry name" value="ADH-like_C"/>
</dbReference>
<dbReference type="Pfam" id="PF08240">
    <property type="entry name" value="ADH_N"/>
    <property type="match status" value="1"/>
</dbReference>